<gene>
    <name evidence="1" type="ORF">QO033_15820</name>
</gene>
<evidence type="ECO:0000313" key="2">
    <source>
        <dbReference type="Proteomes" id="UP001243757"/>
    </source>
</evidence>
<organism evidence="1 2">
    <name type="scientific">Pseudodonghicola flavimaris</name>
    <dbReference type="NCBI Taxonomy" id="3050036"/>
    <lineage>
        <taxon>Bacteria</taxon>
        <taxon>Pseudomonadati</taxon>
        <taxon>Pseudomonadota</taxon>
        <taxon>Alphaproteobacteria</taxon>
        <taxon>Rhodobacterales</taxon>
        <taxon>Paracoccaceae</taxon>
        <taxon>Pseudodonghicola</taxon>
    </lineage>
</organism>
<dbReference type="EMBL" id="JASNJD010000012">
    <property type="protein sequence ID" value="MDK3019150.1"/>
    <property type="molecule type" value="Genomic_DNA"/>
</dbReference>
<proteinExistence type="predicted"/>
<dbReference type="RefSeq" id="WP_284481954.1">
    <property type="nucleotide sequence ID" value="NZ_JASNJD010000012.1"/>
</dbReference>
<sequence length="64" mass="6824">MTDADLERLYEAMAETLGTLPRTDHALYLAKLALALAETLDDTPQALAVIAECRQGLLPEGAPA</sequence>
<protein>
    <recommendedName>
        <fullName evidence="3">DUF2783 domain-containing protein</fullName>
    </recommendedName>
</protein>
<evidence type="ECO:0000313" key="1">
    <source>
        <dbReference type="EMBL" id="MDK3019150.1"/>
    </source>
</evidence>
<comment type="caution">
    <text evidence="1">The sequence shown here is derived from an EMBL/GenBank/DDBJ whole genome shotgun (WGS) entry which is preliminary data.</text>
</comment>
<accession>A0ABT7F3F9</accession>
<name>A0ABT7F3F9_9RHOB</name>
<reference evidence="1 2" key="1">
    <citation type="submission" date="2023-05" db="EMBL/GenBank/DDBJ databases">
        <title>Pseudodonghicola sp. nov.</title>
        <authorList>
            <person name="Huang J."/>
        </authorList>
    </citation>
    <scope>NUCLEOTIDE SEQUENCE [LARGE SCALE GENOMIC DNA]</scope>
    <source>
        <strain evidence="1 2">IC7</strain>
    </source>
</reference>
<evidence type="ECO:0008006" key="3">
    <source>
        <dbReference type="Google" id="ProtNLM"/>
    </source>
</evidence>
<keyword evidence="2" id="KW-1185">Reference proteome</keyword>
<dbReference type="Proteomes" id="UP001243757">
    <property type="component" value="Unassembled WGS sequence"/>
</dbReference>